<accession>S9PP57</accession>
<dbReference type="Pfam" id="PF14534">
    <property type="entry name" value="DUF4440"/>
    <property type="match status" value="1"/>
</dbReference>
<sequence>MKRMVVGLMLCWVLGMPAAPHAQEVPLEAAGDAAAHEVLRALENDMEQALNARDVDRLLSHVTEDVVFTTMNNDVRVGKSAIRAYYEKMLIGPGRVVDKLTTKFEVDGLTRLYGTTGLAQGSSTDHYVLADGSDFVVHGRWSCALVKQGEQWLIAAFHYSTNVFDNPVLDKVERVSLSIGAVVSVVMLGVGFVLGRVTAGHPRGNP</sequence>
<dbReference type="Gene3D" id="3.10.450.50">
    <property type="match status" value="1"/>
</dbReference>
<name>S9PP57_CYSF2</name>
<protein>
    <recommendedName>
        <fullName evidence="3">DUF4440 domain-containing protein</fullName>
    </recommendedName>
</protein>
<organism evidence="4 5">
    <name type="scientific">Cystobacter fuscus (strain ATCC 25194 / DSM 2262 / NBRC 100088 / M29)</name>
    <dbReference type="NCBI Taxonomy" id="1242864"/>
    <lineage>
        <taxon>Bacteria</taxon>
        <taxon>Pseudomonadati</taxon>
        <taxon>Myxococcota</taxon>
        <taxon>Myxococcia</taxon>
        <taxon>Myxococcales</taxon>
        <taxon>Cystobacterineae</taxon>
        <taxon>Archangiaceae</taxon>
        <taxon>Cystobacter</taxon>
    </lineage>
</organism>
<reference evidence="4" key="1">
    <citation type="submission" date="2013-05" db="EMBL/GenBank/DDBJ databases">
        <title>Genome assembly of Cystobacter fuscus DSM 2262.</title>
        <authorList>
            <person name="Sharma G."/>
            <person name="Khatri I."/>
            <person name="Kaur C."/>
            <person name="Mayilraj S."/>
            <person name="Subramanian S."/>
        </authorList>
    </citation>
    <scope>NUCLEOTIDE SEQUENCE [LARGE SCALE GENOMIC DNA]</scope>
    <source>
        <strain evidence="4">DSM 2262</strain>
    </source>
</reference>
<feature type="chain" id="PRO_5004567600" description="DUF4440 domain-containing protein" evidence="2">
    <location>
        <begin position="23"/>
        <end position="206"/>
    </location>
</feature>
<keyword evidence="2" id="KW-0732">Signal</keyword>
<dbReference type="AlphaFoldDB" id="S9PP57"/>
<evidence type="ECO:0000313" key="4">
    <source>
        <dbReference type="EMBL" id="EPX64826.1"/>
    </source>
</evidence>
<feature type="transmembrane region" description="Helical" evidence="1">
    <location>
        <begin position="175"/>
        <end position="194"/>
    </location>
</feature>
<keyword evidence="1" id="KW-0812">Transmembrane</keyword>
<feature type="signal peptide" evidence="2">
    <location>
        <begin position="1"/>
        <end position="22"/>
    </location>
</feature>
<dbReference type="eggNOG" id="COG4875">
    <property type="taxonomic scope" value="Bacteria"/>
</dbReference>
<keyword evidence="1" id="KW-0472">Membrane</keyword>
<gene>
    <name evidence="4" type="ORF">D187_000248</name>
</gene>
<feature type="domain" description="DUF4440" evidence="3">
    <location>
        <begin position="39"/>
        <end position="154"/>
    </location>
</feature>
<evidence type="ECO:0000259" key="3">
    <source>
        <dbReference type="Pfam" id="PF14534"/>
    </source>
</evidence>
<evidence type="ECO:0000256" key="1">
    <source>
        <dbReference type="SAM" id="Phobius"/>
    </source>
</evidence>
<dbReference type="EMBL" id="ANAH02000001">
    <property type="protein sequence ID" value="EPX64826.1"/>
    <property type="molecule type" value="Genomic_DNA"/>
</dbReference>
<dbReference type="Proteomes" id="UP000011682">
    <property type="component" value="Unassembled WGS sequence"/>
</dbReference>
<proteinExistence type="predicted"/>
<dbReference type="RefSeq" id="WP_002629707.1">
    <property type="nucleotide sequence ID" value="NZ_ANAH02000001.1"/>
</dbReference>
<dbReference type="InterPro" id="IPR027843">
    <property type="entry name" value="DUF4440"/>
</dbReference>
<evidence type="ECO:0000256" key="2">
    <source>
        <dbReference type="SAM" id="SignalP"/>
    </source>
</evidence>
<dbReference type="InterPro" id="IPR011944">
    <property type="entry name" value="Steroid_delta5-4_isomerase"/>
</dbReference>
<dbReference type="InterPro" id="IPR032710">
    <property type="entry name" value="NTF2-like_dom_sf"/>
</dbReference>
<comment type="caution">
    <text evidence="4">The sequence shown here is derived from an EMBL/GenBank/DDBJ whole genome shotgun (WGS) entry which is preliminary data.</text>
</comment>
<dbReference type="OrthoDB" id="8607262at2"/>
<keyword evidence="5" id="KW-1185">Reference proteome</keyword>
<keyword evidence="1" id="KW-1133">Transmembrane helix</keyword>
<dbReference type="NCBIfam" id="TIGR02246">
    <property type="entry name" value="SgcJ/EcaC family oxidoreductase"/>
    <property type="match status" value="1"/>
</dbReference>
<dbReference type="SUPFAM" id="SSF54427">
    <property type="entry name" value="NTF2-like"/>
    <property type="match status" value="1"/>
</dbReference>
<evidence type="ECO:0000313" key="5">
    <source>
        <dbReference type="Proteomes" id="UP000011682"/>
    </source>
</evidence>